<dbReference type="Pfam" id="PF06985">
    <property type="entry name" value="HET"/>
    <property type="match status" value="1"/>
</dbReference>
<name>A0A8K0R163_9PLEO</name>
<dbReference type="Proteomes" id="UP000813461">
    <property type="component" value="Unassembled WGS sequence"/>
</dbReference>
<dbReference type="SUPFAM" id="SSF48403">
    <property type="entry name" value="Ankyrin repeat"/>
    <property type="match status" value="1"/>
</dbReference>
<accession>A0A8K0R163</accession>
<gene>
    <name evidence="3" type="ORF">FB567DRAFT_500481</name>
</gene>
<dbReference type="PROSITE" id="PS50088">
    <property type="entry name" value="ANK_REPEAT"/>
    <property type="match status" value="2"/>
</dbReference>
<evidence type="ECO:0000313" key="4">
    <source>
        <dbReference type="Proteomes" id="UP000813461"/>
    </source>
</evidence>
<dbReference type="OrthoDB" id="2958217at2759"/>
<dbReference type="PANTHER" id="PTHR33112:SF10">
    <property type="entry name" value="TOL"/>
    <property type="match status" value="1"/>
</dbReference>
<dbReference type="SMART" id="SM00248">
    <property type="entry name" value="ANK"/>
    <property type="match status" value="4"/>
</dbReference>
<dbReference type="EMBL" id="JAGMVJ010000014">
    <property type="protein sequence ID" value="KAH7082470.1"/>
    <property type="molecule type" value="Genomic_DNA"/>
</dbReference>
<evidence type="ECO:0000259" key="2">
    <source>
        <dbReference type="Pfam" id="PF06985"/>
    </source>
</evidence>
<proteinExistence type="predicted"/>
<evidence type="ECO:0000256" key="1">
    <source>
        <dbReference type="PROSITE-ProRule" id="PRU00023"/>
    </source>
</evidence>
<dbReference type="InterPro" id="IPR036770">
    <property type="entry name" value="Ankyrin_rpt-contain_sf"/>
</dbReference>
<organism evidence="3 4">
    <name type="scientific">Paraphoma chrysanthemicola</name>
    <dbReference type="NCBI Taxonomy" id="798071"/>
    <lineage>
        <taxon>Eukaryota</taxon>
        <taxon>Fungi</taxon>
        <taxon>Dikarya</taxon>
        <taxon>Ascomycota</taxon>
        <taxon>Pezizomycotina</taxon>
        <taxon>Dothideomycetes</taxon>
        <taxon>Pleosporomycetidae</taxon>
        <taxon>Pleosporales</taxon>
        <taxon>Pleosporineae</taxon>
        <taxon>Phaeosphaeriaceae</taxon>
        <taxon>Paraphoma</taxon>
    </lineage>
</organism>
<dbReference type="InterPro" id="IPR002110">
    <property type="entry name" value="Ankyrin_rpt"/>
</dbReference>
<dbReference type="Pfam" id="PF12796">
    <property type="entry name" value="Ank_2"/>
    <property type="match status" value="1"/>
</dbReference>
<keyword evidence="4" id="KW-1185">Reference proteome</keyword>
<dbReference type="PANTHER" id="PTHR33112">
    <property type="entry name" value="DOMAIN PROTEIN, PUTATIVE-RELATED"/>
    <property type="match status" value="1"/>
</dbReference>
<feature type="domain" description="Heterokaryon incompatibility" evidence="2">
    <location>
        <begin position="679"/>
        <end position="837"/>
    </location>
</feature>
<dbReference type="Gene3D" id="1.25.40.20">
    <property type="entry name" value="Ankyrin repeat-containing domain"/>
    <property type="match status" value="1"/>
</dbReference>
<comment type="caution">
    <text evidence="3">The sequence shown here is derived from an EMBL/GenBank/DDBJ whole genome shotgun (WGS) entry which is preliminary data.</text>
</comment>
<dbReference type="AlphaFoldDB" id="A0A8K0R163"/>
<reference evidence="3" key="1">
    <citation type="journal article" date="2021" name="Nat. Commun.">
        <title>Genetic determinants of endophytism in the Arabidopsis root mycobiome.</title>
        <authorList>
            <person name="Mesny F."/>
            <person name="Miyauchi S."/>
            <person name="Thiergart T."/>
            <person name="Pickel B."/>
            <person name="Atanasova L."/>
            <person name="Karlsson M."/>
            <person name="Huettel B."/>
            <person name="Barry K.W."/>
            <person name="Haridas S."/>
            <person name="Chen C."/>
            <person name="Bauer D."/>
            <person name="Andreopoulos W."/>
            <person name="Pangilinan J."/>
            <person name="LaButti K."/>
            <person name="Riley R."/>
            <person name="Lipzen A."/>
            <person name="Clum A."/>
            <person name="Drula E."/>
            <person name="Henrissat B."/>
            <person name="Kohler A."/>
            <person name="Grigoriev I.V."/>
            <person name="Martin F.M."/>
            <person name="Hacquard S."/>
        </authorList>
    </citation>
    <scope>NUCLEOTIDE SEQUENCE</scope>
    <source>
        <strain evidence="3">MPI-SDFR-AT-0120</strain>
    </source>
</reference>
<protein>
    <recommendedName>
        <fullName evidence="2">Heterokaryon incompatibility domain-containing protein</fullName>
    </recommendedName>
</protein>
<keyword evidence="1" id="KW-0040">ANK repeat</keyword>
<feature type="repeat" description="ANK" evidence="1">
    <location>
        <begin position="387"/>
        <end position="419"/>
    </location>
</feature>
<sequence length="1153" mass="129602">MSSENPRNPETSPFSQASSATEELARLFAFEVRVAGLKCPWIRGRPGSPLYIPPDPLERVRNLLERGADPNIGLYGYRIQDTRTHGSVGEDRNDFCVHHTAAGQSSTQFLEVSYIEEMNSSDTFPLIIQKEHANFLRFAHNHLNLEEMLFHVKFPLGVATERGDRGMLALLAKFGARFDTSVDCIPPKYWSKVLNPFTQQDLDRSSELLELFIQLSSPDHEVISKWLGENLTTALCLTINNWIRPRGFDAMLRSLCRNGANSKHFRFPPFLTRPGIDVCHENGVTRDGRGTTLLHLVLGDETLAHHLIQLGTNVNETDSFGMSPLLEAVYNGLTGVASLLLSLGADLEHRVGRGEVDMRNINDKQDMPAFELSLNERNQPARSFMARRWCALHIAAHRGHTSIVGLLLDRGANINIVDTYGCSPLDVAVQSSNYETAMNLYTRGCQLNVESKQYLHAMSCAVDNAMYPSTRRLVRTMPTSSMDKSLLETALRQGSTNLSCAETSINSKPPTYGLQHSDALCQSCSRLLKKLQALPLILQSNSASSCRLCCFLQDYNIHQSADTKINVVFKRNVEATGSQPSHLSMNSVAIQKSYKLPIRQMTNDWHCFLQSLHLDRDHDTSSAAALAMANRWLQTCVKSHEKCGHDLDTPFTPTRLLELGENETQILKLSQGVQVSAPYVALSHRWGTEVLPRTTSKNIDDRLHQLQLSELTSTMQDAISVTRRLGFRYIWIDALCIVQDSEEDWLREATQMSQVFSRAIVTLAVADAVDHSQGIFRARRGHYVRPILMPYLLNVQHGEKIPIDNEGEFYVFSDAGLVSSEHRPKGPLDSRGWILQEQLISPRILYFGDGELFWDCTTVSASESSPISSSLLNDQNPDETWALKLIRKTLAGSSSPDTLRQRFADVWVQVIMNYSSRQLSKQSDRLIALQGIMGPLAVLLREDPVAGMWRILFWRQLIWWIQDIPAPPQNSAGASFPAPTWSWLRSQAPVFYHNSLAAEDNLRRRAGQVDCRLPTTDKFNDLESFVNVESIDTSMHPGAIGVQGTLTISGPAFPYRLTTNDLKKTGVKRFHASKWQLNTGKWLLDRITELPLEIHCIIVAEDTAAKMLVCLCLVLDDSPDRWRRVGLCHWDGLIWQVAKFVGKEPEEMTFTIV</sequence>
<dbReference type="PROSITE" id="PS50297">
    <property type="entry name" value="ANK_REP_REGION"/>
    <property type="match status" value="2"/>
</dbReference>
<evidence type="ECO:0000313" key="3">
    <source>
        <dbReference type="EMBL" id="KAH7082470.1"/>
    </source>
</evidence>
<feature type="repeat" description="ANK" evidence="1">
    <location>
        <begin position="320"/>
        <end position="352"/>
    </location>
</feature>
<dbReference type="InterPro" id="IPR010730">
    <property type="entry name" value="HET"/>
</dbReference>